<feature type="active site" evidence="9 10">
    <location>
        <position position="78"/>
    </location>
</feature>
<dbReference type="PANTHER" id="PTHR23402">
    <property type="entry name" value="PROTEASE FAMILY C15 PYROGLUTAMYL-PEPTIDASE I-RELATED"/>
    <property type="match status" value="1"/>
</dbReference>
<evidence type="ECO:0000256" key="10">
    <source>
        <dbReference type="PROSITE-ProRule" id="PRU10076"/>
    </source>
</evidence>
<evidence type="ECO:0000256" key="4">
    <source>
        <dbReference type="ARBA" id="ARBA00006641"/>
    </source>
</evidence>
<dbReference type="RefSeq" id="WP_090289744.1">
    <property type="nucleotide sequence ID" value="NZ_FNCK01000004.1"/>
</dbReference>
<feature type="active site" evidence="9 11">
    <location>
        <position position="141"/>
    </location>
</feature>
<keyword evidence="7 9" id="KW-0378">Hydrolase</keyword>
<dbReference type="InterPro" id="IPR036440">
    <property type="entry name" value="Peptidase_C15-like_sf"/>
</dbReference>
<evidence type="ECO:0000256" key="9">
    <source>
        <dbReference type="HAMAP-Rule" id="MF_00417"/>
    </source>
</evidence>
<dbReference type="FunFam" id="3.40.630.20:FF:000001">
    <property type="entry name" value="Pyrrolidone-carboxylate peptidase"/>
    <property type="match status" value="1"/>
</dbReference>
<dbReference type="PROSITE" id="PS01334">
    <property type="entry name" value="PYRASE_CYS"/>
    <property type="match status" value="1"/>
</dbReference>
<dbReference type="InterPro" id="IPR029762">
    <property type="entry name" value="PGP-I_bact-type"/>
</dbReference>
<dbReference type="InterPro" id="IPR016125">
    <property type="entry name" value="Peptidase_C15-like"/>
</dbReference>
<dbReference type="EC" id="3.4.19.3" evidence="9"/>
<evidence type="ECO:0000313" key="13">
    <source>
        <dbReference type="Proteomes" id="UP000199708"/>
    </source>
</evidence>
<comment type="catalytic activity">
    <reaction evidence="1 9 10">
        <text>Release of an N-terminal pyroglutamyl group from a polypeptide, the second amino acid generally not being Pro.</text>
        <dbReference type="EC" id="3.4.19.3"/>
    </reaction>
</comment>
<dbReference type="GO" id="GO:0005829">
    <property type="term" value="C:cytosol"/>
    <property type="evidence" value="ECO:0007669"/>
    <property type="project" value="InterPro"/>
</dbReference>
<gene>
    <name evidence="9" type="primary">pcp</name>
    <name evidence="12" type="ORF">SAMN05421791_10452</name>
</gene>
<keyword evidence="13" id="KW-1185">Reference proteome</keyword>
<protein>
    <recommendedName>
        <fullName evidence="9">Pyrrolidone-carboxylate peptidase</fullName>
        <ecNumber evidence="9">3.4.19.3</ecNumber>
    </recommendedName>
    <alternativeName>
        <fullName evidence="9">5-oxoprolyl-peptidase</fullName>
    </alternativeName>
    <alternativeName>
        <fullName evidence="9">Pyroglutamyl-peptidase I</fullName>
        <shortName evidence="9">PGP-I</shortName>
        <shortName evidence="9">Pyrase</shortName>
    </alternativeName>
</protein>
<evidence type="ECO:0000256" key="11">
    <source>
        <dbReference type="PROSITE-ProRule" id="PRU10077"/>
    </source>
</evidence>
<accession>A0A1G7SJY1</accession>
<evidence type="ECO:0000256" key="8">
    <source>
        <dbReference type="ARBA" id="ARBA00022807"/>
    </source>
</evidence>
<dbReference type="EMBL" id="FNCK01000004">
    <property type="protein sequence ID" value="SDG23313.1"/>
    <property type="molecule type" value="Genomic_DNA"/>
</dbReference>
<dbReference type="InterPro" id="IPR033693">
    <property type="entry name" value="PGPEP1_Glu_AS"/>
</dbReference>
<evidence type="ECO:0000256" key="2">
    <source>
        <dbReference type="ARBA" id="ARBA00002280"/>
    </source>
</evidence>
<keyword evidence="6 9" id="KW-0645">Protease</keyword>
<dbReference type="GO" id="GO:0016920">
    <property type="term" value="F:pyroglutamyl-peptidase activity"/>
    <property type="evidence" value="ECO:0007669"/>
    <property type="project" value="UniProtKB-UniRule"/>
</dbReference>
<dbReference type="CDD" id="cd00501">
    <property type="entry name" value="Peptidase_C15"/>
    <property type="match status" value="1"/>
</dbReference>
<organism evidence="12 13">
    <name type="scientific">Facklamia miroungae</name>
    <dbReference type="NCBI Taxonomy" id="120956"/>
    <lineage>
        <taxon>Bacteria</taxon>
        <taxon>Bacillati</taxon>
        <taxon>Bacillota</taxon>
        <taxon>Bacilli</taxon>
        <taxon>Lactobacillales</taxon>
        <taxon>Aerococcaceae</taxon>
        <taxon>Facklamia</taxon>
    </lineage>
</organism>
<comment type="subunit">
    <text evidence="9">Homotetramer.</text>
</comment>
<dbReference type="Proteomes" id="UP000199708">
    <property type="component" value="Unassembled WGS sequence"/>
</dbReference>
<dbReference type="HAMAP" id="MF_00417">
    <property type="entry name" value="Pyrrolid_peptidase"/>
    <property type="match status" value="1"/>
</dbReference>
<evidence type="ECO:0000256" key="6">
    <source>
        <dbReference type="ARBA" id="ARBA00022670"/>
    </source>
</evidence>
<comment type="function">
    <text evidence="2 9">Removes 5-oxoproline from various penultimate amino acid residues except L-proline.</text>
</comment>
<evidence type="ECO:0000256" key="3">
    <source>
        <dbReference type="ARBA" id="ARBA00004496"/>
    </source>
</evidence>
<dbReference type="AlphaFoldDB" id="A0A1G7SJY1"/>
<dbReference type="PANTHER" id="PTHR23402:SF1">
    <property type="entry name" value="PYROGLUTAMYL-PEPTIDASE I"/>
    <property type="match status" value="1"/>
</dbReference>
<dbReference type="PIRSF" id="PIRSF015592">
    <property type="entry name" value="Prld-crbxl_pptds"/>
    <property type="match status" value="1"/>
</dbReference>
<dbReference type="InterPro" id="IPR000816">
    <property type="entry name" value="Peptidase_C15"/>
</dbReference>
<evidence type="ECO:0000256" key="5">
    <source>
        <dbReference type="ARBA" id="ARBA00022490"/>
    </source>
</evidence>
<feature type="active site" evidence="9">
    <location>
        <position position="165"/>
    </location>
</feature>
<dbReference type="OrthoDB" id="9779738at2"/>
<sequence>MKILVTGFDPFGGEAINPAIEAVRLLPDEIAGAEIIKLEIPTVFHKSAEVVRQKALEVKPDVILNIGQAGGRAELTPERVAINQDDARIPDNEGNQPIDTSIQEDGEPAYFATLPVKAMVEAIRKAGLPASVSNTAGTFVCNHIMYQSLYFVAQEMPQTKAGFMHIPFMTQQVVDKPNMPSMSLSDIAKGIEKAIEAIVEYHEKEDLKVIGGTTH</sequence>
<dbReference type="STRING" id="120956.SAMN05421791_10452"/>
<dbReference type="InterPro" id="IPR033694">
    <property type="entry name" value="PGPEP1_Cys_AS"/>
</dbReference>
<keyword evidence="8 9" id="KW-0788">Thiol protease</keyword>
<evidence type="ECO:0000256" key="7">
    <source>
        <dbReference type="ARBA" id="ARBA00022801"/>
    </source>
</evidence>
<reference evidence="12 13" key="1">
    <citation type="submission" date="2016-10" db="EMBL/GenBank/DDBJ databases">
        <authorList>
            <person name="de Groot N.N."/>
        </authorList>
    </citation>
    <scope>NUCLEOTIDE SEQUENCE [LARGE SCALE GENOMIC DNA]</scope>
    <source>
        <strain evidence="12 13">ATCC BAA-466</strain>
    </source>
</reference>
<evidence type="ECO:0000256" key="1">
    <source>
        <dbReference type="ARBA" id="ARBA00001770"/>
    </source>
</evidence>
<keyword evidence="5 9" id="KW-0963">Cytoplasm</keyword>
<evidence type="ECO:0000313" key="12">
    <source>
        <dbReference type="EMBL" id="SDG23313.1"/>
    </source>
</evidence>
<dbReference type="GO" id="GO:0006508">
    <property type="term" value="P:proteolysis"/>
    <property type="evidence" value="ECO:0007669"/>
    <property type="project" value="UniProtKB-KW"/>
</dbReference>
<proteinExistence type="inferred from homology"/>
<name>A0A1G7SJY1_9LACT</name>
<dbReference type="SUPFAM" id="SSF53182">
    <property type="entry name" value="Pyrrolidone carboxyl peptidase (pyroglutamate aminopeptidase)"/>
    <property type="match status" value="1"/>
</dbReference>
<dbReference type="Gene3D" id="3.40.630.20">
    <property type="entry name" value="Peptidase C15, pyroglutamyl peptidase I-like"/>
    <property type="match status" value="1"/>
</dbReference>
<dbReference type="NCBIfam" id="NF009676">
    <property type="entry name" value="PRK13197.1"/>
    <property type="match status" value="1"/>
</dbReference>
<dbReference type="NCBIfam" id="TIGR00504">
    <property type="entry name" value="pyro_pdase"/>
    <property type="match status" value="1"/>
</dbReference>
<comment type="subcellular location">
    <subcellularLocation>
        <location evidence="3 9">Cytoplasm</location>
    </subcellularLocation>
</comment>
<dbReference type="PRINTS" id="PR00706">
    <property type="entry name" value="PYROGLUPTASE"/>
</dbReference>
<comment type="similarity">
    <text evidence="4 9">Belongs to the peptidase C15 family.</text>
</comment>
<dbReference type="PROSITE" id="PS01333">
    <property type="entry name" value="PYRASE_GLU"/>
    <property type="match status" value="1"/>
</dbReference>
<dbReference type="Pfam" id="PF01470">
    <property type="entry name" value="Peptidase_C15"/>
    <property type="match status" value="1"/>
</dbReference>